<reference evidence="1 2" key="1">
    <citation type="submission" date="2016-11" db="EMBL/GenBank/DDBJ databases">
        <authorList>
            <person name="Jaros S."/>
            <person name="Januszkiewicz K."/>
            <person name="Wedrychowicz H."/>
        </authorList>
    </citation>
    <scope>NUCLEOTIDE SEQUENCE [LARGE SCALE GENOMIC DNA]</scope>
    <source>
        <strain evidence="1 2">ATCC 23634</strain>
    </source>
</reference>
<keyword evidence="2" id="KW-1185">Reference proteome</keyword>
<evidence type="ECO:0000313" key="2">
    <source>
        <dbReference type="Proteomes" id="UP000183447"/>
    </source>
</evidence>
<dbReference type="EMBL" id="FPKU01000003">
    <property type="protein sequence ID" value="SFZ86360.1"/>
    <property type="molecule type" value="Genomic_DNA"/>
</dbReference>
<gene>
    <name evidence="1" type="ORF">SAMN02983003_3540</name>
</gene>
<dbReference type="OrthoDB" id="4954742at2"/>
<sequence length="234" mass="25817">MRCALYYVPAPGEPLTLAAARWLRRDPVTGAGMVSAIEGLTDADHALITAVPRRYGFHATLKAPFALVERHDPDDLADAVGRFCAGLPPLDVPALRIARRDASLALVPATPVPELDALAASLVVEFDSFRAQPGEAELARRISADLTPRQLSHLVSWGHPHIFDQFRFHMTLTGPLDPAERPHVEAVLQRHFAEVLRLPLRIDQVAVAIEPVPHAPFVLHSVHSFHRVSRRRRA</sequence>
<dbReference type="RefSeq" id="WP_072345860.1">
    <property type="nucleotide sequence ID" value="NZ_FPKU01000003.1"/>
</dbReference>
<evidence type="ECO:0008006" key="3">
    <source>
        <dbReference type="Google" id="ProtNLM"/>
    </source>
</evidence>
<dbReference type="Pfam" id="PF06299">
    <property type="entry name" value="DUF1045"/>
    <property type="match status" value="1"/>
</dbReference>
<dbReference type="AlphaFoldDB" id="A0A1K2I207"/>
<dbReference type="Proteomes" id="UP000183447">
    <property type="component" value="Unassembled WGS sequence"/>
</dbReference>
<name>A0A1K2I207_9HYPH</name>
<proteinExistence type="predicted"/>
<protein>
    <recommendedName>
        <fullName evidence="3">Phosphonate metabolism protein</fullName>
    </recommendedName>
</protein>
<evidence type="ECO:0000313" key="1">
    <source>
        <dbReference type="EMBL" id="SFZ86360.1"/>
    </source>
</evidence>
<dbReference type="STRING" id="665118.SAMN02983003_3540"/>
<dbReference type="InterPro" id="IPR009389">
    <property type="entry name" value="DUF1045"/>
</dbReference>
<organism evidence="1 2">
    <name type="scientific">Devosia enhydra</name>
    <dbReference type="NCBI Taxonomy" id="665118"/>
    <lineage>
        <taxon>Bacteria</taxon>
        <taxon>Pseudomonadati</taxon>
        <taxon>Pseudomonadota</taxon>
        <taxon>Alphaproteobacteria</taxon>
        <taxon>Hyphomicrobiales</taxon>
        <taxon>Devosiaceae</taxon>
        <taxon>Devosia</taxon>
    </lineage>
</organism>
<accession>A0A1K2I207</accession>
<dbReference type="PIRSF" id="PIRSF033328">
    <property type="entry name" value="Phest_Mll4975"/>
    <property type="match status" value="1"/>
</dbReference>